<reference evidence="2 3" key="3">
    <citation type="journal article" date="2017" name="G3 (Bethesda)">
        <title>Comparative analysis highlights variable genome content of wheat rusts and divergence of the mating loci.</title>
        <authorList>
            <person name="Cuomo C.A."/>
            <person name="Bakkeren G."/>
            <person name="Khalil H.B."/>
            <person name="Panwar V."/>
            <person name="Joly D."/>
            <person name="Linning R."/>
            <person name="Sakthikumar S."/>
            <person name="Song X."/>
            <person name="Adiconis X."/>
            <person name="Fan L."/>
            <person name="Goldberg J.M."/>
            <person name="Levin J.Z."/>
            <person name="Young S."/>
            <person name="Zeng Q."/>
            <person name="Anikster Y."/>
            <person name="Bruce M."/>
            <person name="Wang M."/>
            <person name="Yin C."/>
            <person name="McCallum B."/>
            <person name="Szabo L.J."/>
            <person name="Hulbert S."/>
            <person name="Chen X."/>
            <person name="Fellers J.P."/>
        </authorList>
    </citation>
    <scope>NUCLEOTIDE SEQUENCE</scope>
    <source>
        <strain evidence="3">Isolate 1-1 / race 1 (BBBD)</strain>
        <strain evidence="2">isolate 1-1 / race 1 (BBBD)</strain>
    </source>
</reference>
<reference evidence="2" key="4">
    <citation type="submission" date="2025-05" db="UniProtKB">
        <authorList>
            <consortium name="EnsemblFungi"/>
        </authorList>
    </citation>
    <scope>IDENTIFICATION</scope>
    <source>
        <strain evidence="2">isolate 1-1 / race 1 (BBBD)</strain>
    </source>
</reference>
<evidence type="ECO:0000313" key="2">
    <source>
        <dbReference type="EnsemblFungi" id="PTTG_29186-t43_1-p1"/>
    </source>
</evidence>
<organism evidence="1">
    <name type="scientific">Puccinia triticina (isolate 1-1 / race 1 (BBBD))</name>
    <name type="common">Brown leaf rust fungus</name>
    <dbReference type="NCBI Taxonomy" id="630390"/>
    <lineage>
        <taxon>Eukaryota</taxon>
        <taxon>Fungi</taxon>
        <taxon>Dikarya</taxon>
        <taxon>Basidiomycota</taxon>
        <taxon>Pucciniomycotina</taxon>
        <taxon>Pucciniomycetes</taxon>
        <taxon>Pucciniales</taxon>
        <taxon>Pucciniaceae</taxon>
        <taxon>Puccinia</taxon>
    </lineage>
</organism>
<sequence length="131" mass="15178">MITPEVRELIRNNVIGNSMKVVDAEKTFKVSRHQIQCIKAEDPNLVKTQKKRPSKFTDKMKTEILMQLDQQSSTTLPELAKFLKDKFDVKILTQAISNLIYDMDISWKQATNIPALWNQPYLTQQRANLLS</sequence>
<reference evidence="1" key="1">
    <citation type="submission" date="2009-11" db="EMBL/GenBank/DDBJ databases">
        <authorList>
            <consortium name="The Broad Institute Genome Sequencing Platform"/>
            <person name="Ward D."/>
            <person name="Feldgarden M."/>
            <person name="Earl A."/>
            <person name="Young S.K."/>
            <person name="Zeng Q."/>
            <person name="Koehrsen M."/>
            <person name="Alvarado L."/>
            <person name="Berlin A."/>
            <person name="Bochicchio J."/>
            <person name="Borenstein D."/>
            <person name="Chapman S.B."/>
            <person name="Chen Z."/>
            <person name="Engels R."/>
            <person name="Freedman E."/>
            <person name="Gellesch M."/>
            <person name="Goldberg J."/>
            <person name="Griggs A."/>
            <person name="Gujja S."/>
            <person name="Heilman E."/>
            <person name="Heiman D."/>
            <person name="Hepburn T."/>
            <person name="Howarth C."/>
            <person name="Jen D."/>
            <person name="Larson L."/>
            <person name="Lewis B."/>
            <person name="Mehta T."/>
            <person name="Park D."/>
            <person name="Pearson M."/>
            <person name="Roberts A."/>
            <person name="Saif S."/>
            <person name="Shea T."/>
            <person name="Shenoy N."/>
            <person name="Sisk P."/>
            <person name="Stolte C."/>
            <person name="Sykes S."/>
            <person name="Thomson T."/>
            <person name="Walk T."/>
            <person name="White J."/>
            <person name="Yandava C."/>
            <person name="Izard J."/>
            <person name="Baranova O.V."/>
            <person name="Blanton J.M."/>
            <person name="Tanner A.C."/>
            <person name="Dewhirst F.E."/>
            <person name="Haas B."/>
            <person name="Nusbaum C."/>
            <person name="Birren B."/>
        </authorList>
    </citation>
    <scope>NUCLEOTIDE SEQUENCE [LARGE SCALE GENOMIC DNA]</scope>
    <source>
        <strain evidence="1">1-1 BBBD Race 1</strain>
    </source>
</reference>
<dbReference type="AlphaFoldDB" id="A0A180G624"/>
<gene>
    <name evidence="1" type="ORF">PTTG_29186</name>
</gene>
<evidence type="ECO:0000313" key="3">
    <source>
        <dbReference type="Proteomes" id="UP000005240"/>
    </source>
</evidence>
<name>A0A180G624_PUCT1</name>
<dbReference type="Proteomes" id="UP000005240">
    <property type="component" value="Unassembled WGS sequence"/>
</dbReference>
<accession>A0A180G624</accession>
<dbReference type="OrthoDB" id="2498125at2759"/>
<evidence type="ECO:0000313" key="1">
    <source>
        <dbReference type="EMBL" id="OAV88044.1"/>
    </source>
</evidence>
<reference evidence="1" key="2">
    <citation type="submission" date="2016-05" db="EMBL/GenBank/DDBJ databases">
        <title>Comparative analysis highlights variable genome content of wheat rusts and divergence of the mating loci.</title>
        <authorList>
            <person name="Cuomo C.A."/>
            <person name="Bakkeren G."/>
            <person name="Szabo L."/>
            <person name="Khalil H."/>
            <person name="Joly D."/>
            <person name="Goldberg J."/>
            <person name="Young S."/>
            <person name="Zeng Q."/>
            <person name="Fellers J."/>
        </authorList>
    </citation>
    <scope>NUCLEOTIDE SEQUENCE [LARGE SCALE GENOMIC DNA]</scope>
    <source>
        <strain evidence="1">1-1 BBBD Race 1</strain>
    </source>
</reference>
<dbReference type="EMBL" id="ADAS02000221">
    <property type="protein sequence ID" value="OAV88044.1"/>
    <property type="molecule type" value="Genomic_DNA"/>
</dbReference>
<dbReference type="EnsemblFungi" id="PTTG_29186-t43_1">
    <property type="protein sequence ID" value="PTTG_29186-t43_1-p1"/>
    <property type="gene ID" value="PTTG_29186"/>
</dbReference>
<proteinExistence type="predicted"/>
<keyword evidence="3" id="KW-1185">Reference proteome</keyword>
<dbReference type="VEuPathDB" id="FungiDB:PTTG_29186"/>
<protein>
    <submittedName>
        <fullName evidence="1 2">Uncharacterized protein</fullName>
    </submittedName>
</protein>